<dbReference type="AlphaFoldDB" id="A0A7J7J500"/>
<sequence length="418" mass="46494">MNEKEIITSWNEAVELYKSNPDDHASIRQARDQLKTVISSYPKQGVSKLCYNVAILSRLLGDNATDLEYLNLCLSKDQHNAIAYYQRGLVQYAMKRYADSAKDFQQCVDSMRQATLIDYAQLGLRCKLYQHEVIYNEAACHLKLGNRKNCMYALLEVKKLIDKDTTKVLHTLDIQTPIESVRNGGNTLEVIVAGEGKLYTPPVSKLNNLAKKNYLGKAKVVSSLQTGDTFSGFVGPKLKALDRVKKAPPDRPSSPRPTTPTPQLSESPSTNSADNKSLLEELKNQKVTSQPGRPVTPEYPPPKPLIRPKLAPPTSSGGVDAKTPLAAAKPPLNPKPSVCNVELIAGDRMEKMSLSSNTNFLKLMDTVGTVMEYDRGTFSLWYLNRQGTYTAIDSQDIVAHVWRNKVKNNQMTIYVFGV</sequence>
<evidence type="ECO:0000256" key="1">
    <source>
        <dbReference type="SAM" id="MobiDB-lite"/>
    </source>
</evidence>
<accession>A0A7J7J500</accession>
<protein>
    <submittedName>
        <fullName evidence="2">NCF2</fullName>
    </submittedName>
</protein>
<feature type="compositionally biased region" description="Pro residues" evidence="1">
    <location>
        <begin position="250"/>
        <end position="260"/>
    </location>
</feature>
<dbReference type="SMART" id="SM00028">
    <property type="entry name" value="TPR"/>
    <property type="match status" value="3"/>
</dbReference>
<dbReference type="OrthoDB" id="9450131at2759"/>
<reference evidence="2" key="1">
    <citation type="submission" date="2020-06" db="EMBL/GenBank/DDBJ databases">
        <title>Draft genome of Bugula neritina, a colonial animal packing powerful symbionts and potential medicines.</title>
        <authorList>
            <person name="Rayko M."/>
        </authorList>
    </citation>
    <scope>NUCLEOTIDE SEQUENCE [LARGE SCALE GENOMIC DNA]</scope>
    <source>
        <strain evidence="2">Kwan_BN1</strain>
    </source>
</reference>
<evidence type="ECO:0000313" key="2">
    <source>
        <dbReference type="EMBL" id="KAF6020508.1"/>
    </source>
</evidence>
<dbReference type="PANTHER" id="PTHR15175:SF0">
    <property type="entry name" value="SH3 DOMAIN-CONTAINING PROTEIN C23A1.17"/>
    <property type="match status" value="1"/>
</dbReference>
<feature type="compositionally biased region" description="Low complexity" evidence="1">
    <location>
        <begin position="321"/>
        <end position="330"/>
    </location>
</feature>
<comment type="caution">
    <text evidence="2">The sequence shown here is derived from an EMBL/GenBank/DDBJ whole genome shotgun (WGS) entry which is preliminary data.</text>
</comment>
<dbReference type="InterPro" id="IPR019734">
    <property type="entry name" value="TPR_rpt"/>
</dbReference>
<proteinExistence type="predicted"/>
<gene>
    <name evidence="2" type="ORF">EB796_021198</name>
</gene>
<feature type="region of interest" description="Disordered" evidence="1">
    <location>
        <begin position="241"/>
        <end position="334"/>
    </location>
</feature>
<evidence type="ECO:0000313" key="3">
    <source>
        <dbReference type="Proteomes" id="UP000593567"/>
    </source>
</evidence>
<dbReference type="SUPFAM" id="SSF48452">
    <property type="entry name" value="TPR-like"/>
    <property type="match status" value="1"/>
</dbReference>
<keyword evidence="3" id="KW-1185">Reference proteome</keyword>
<dbReference type="Proteomes" id="UP000593567">
    <property type="component" value="Unassembled WGS sequence"/>
</dbReference>
<dbReference type="Gene3D" id="1.25.40.10">
    <property type="entry name" value="Tetratricopeptide repeat domain"/>
    <property type="match status" value="1"/>
</dbReference>
<dbReference type="InterPro" id="IPR011990">
    <property type="entry name" value="TPR-like_helical_dom_sf"/>
</dbReference>
<dbReference type="PANTHER" id="PTHR15175">
    <property type="entry name" value="NEUTROPHIL CYTOSOLIC FACTOR 2, NEUTROPHIL NADPH OXIDASE FACTOR 2"/>
    <property type="match status" value="1"/>
</dbReference>
<name>A0A7J7J500_BUGNE</name>
<dbReference type="EMBL" id="VXIV02003166">
    <property type="protein sequence ID" value="KAF6020508.1"/>
    <property type="molecule type" value="Genomic_DNA"/>
</dbReference>
<organism evidence="2 3">
    <name type="scientific">Bugula neritina</name>
    <name type="common">Brown bryozoan</name>
    <name type="synonym">Sertularia neritina</name>
    <dbReference type="NCBI Taxonomy" id="10212"/>
    <lineage>
        <taxon>Eukaryota</taxon>
        <taxon>Metazoa</taxon>
        <taxon>Spiralia</taxon>
        <taxon>Lophotrochozoa</taxon>
        <taxon>Bryozoa</taxon>
        <taxon>Gymnolaemata</taxon>
        <taxon>Cheilostomatida</taxon>
        <taxon>Flustrina</taxon>
        <taxon>Buguloidea</taxon>
        <taxon>Bugulidae</taxon>
        <taxon>Bugula</taxon>
    </lineage>
</organism>
<dbReference type="InterPro" id="IPR051864">
    <property type="entry name" value="NCF2_NOXA1"/>
</dbReference>
<feature type="compositionally biased region" description="Polar residues" evidence="1">
    <location>
        <begin position="263"/>
        <end position="275"/>
    </location>
</feature>